<evidence type="ECO:0000256" key="8">
    <source>
        <dbReference type="ARBA" id="ARBA00031472"/>
    </source>
</evidence>
<keyword evidence="12" id="KW-1185">Reference proteome</keyword>
<feature type="domain" description="HTH merR-type" evidence="10">
    <location>
        <begin position="1"/>
        <end position="69"/>
    </location>
</feature>
<dbReference type="PROSITE" id="PS50937">
    <property type="entry name" value="HTH_MERR_2"/>
    <property type="match status" value="1"/>
</dbReference>
<dbReference type="Proteomes" id="UP001166251">
    <property type="component" value="Unassembled WGS sequence"/>
</dbReference>
<dbReference type="Gene3D" id="1.10.1660.10">
    <property type="match status" value="1"/>
</dbReference>
<proteinExistence type="predicted"/>
<dbReference type="InterPro" id="IPR015358">
    <property type="entry name" value="Tscrpt_reg_MerR_DNA-bd"/>
</dbReference>
<evidence type="ECO:0000313" key="12">
    <source>
        <dbReference type="Proteomes" id="UP001166251"/>
    </source>
</evidence>
<keyword evidence="4" id="KW-0805">Transcription regulation</keyword>
<accession>A0ABS7EF18</accession>
<dbReference type="InterPro" id="IPR047057">
    <property type="entry name" value="MerR_fam"/>
</dbReference>
<evidence type="ECO:0000256" key="9">
    <source>
        <dbReference type="ARBA" id="ARBA00032335"/>
    </source>
</evidence>
<dbReference type="Pfam" id="PF09278">
    <property type="entry name" value="MerR-DNA-bind"/>
    <property type="match status" value="1"/>
</dbReference>
<name>A0ABS7EF18_9GAMM</name>
<dbReference type="PRINTS" id="PR00040">
    <property type="entry name" value="HTHMERR"/>
</dbReference>
<dbReference type="PANTHER" id="PTHR30204">
    <property type="entry name" value="REDOX-CYCLING DRUG-SENSING TRANSCRIPTIONAL ACTIVATOR SOXR"/>
    <property type="match status" value="1"/>
</dbReference>
<dbReference type="EMBL" id="JAHZSS010000007">
    <property type="protein sequence ID" value="MBW8190939.1"/>
    <property type="molecule type" value="Genomic_DNA"/>
</dbReference>
<evidence type="ECO:0000256" key="1">
    <source>
        <dbReference type="ARBA" id="ARBA00011738"/>
    </source>
</evidence>
<dbReference type="RefSeq" id="WP_220103622.1">
    <property type="nucleotide sequence ID" value="NZ_JAHZSS010000007.1"/>
</dbReference>
<keyword evidence="7" id="KW-0804">Transcription</keyword>
<organism evidence="11 12">
    <name type="scientific">Neiella holothuriorum</name>
    <dbReference type="NCBI Taxonomy" id="2870530"/>
    <lineage>
        <taxon>Bacteria</taxon>
        <taxon>Pseudomonadati</taxon>
        <taxon>Pseudomonadota</taxon>
        <taxon>Gammaproteobacteria</taxon>
        <taxon>Alteromonadales</taxon>
        <taxon>Echinimonadaceae</taxon>
        <taxon>Neiella</taxon>
    </lineage>
</organism>
<evidence type="ECO:0000256" key="5">
    <source>
        <dbReference type="ARBA" id="ARBA00023125"/>
    </source>
</evidence>
<evidence type="ECO:0000259" key="10">
    <source>
        <dbReference type="PROSITE" id="PS50937"/>
    </source>
</evidence>
<evidence type="ECO:0000313" key="11">
    <source>
        <dbReference type="EMBL" id="MBW8190939.1"/>
    </source>
</evidence>
<dbReference type="SUPFAM" id="SSF46955">
    <property type="entry name" value="Putative DNA-binding domain"/>
    <property type="match status" value="1"/>
</dbReference>
<sequence>MKISEVAEKAGLTVKAVRYYENVGLIPKPARQQNGYRSYDDSVLPILNLIHRSRAAGFSVDECRELIELFNNPARHSADVHELICQKVEAIEKQQAQLEHIKEHLIALATRCENNEKSTCSILASLTK</sequence>
<dbReference type="PROSITE" id="PS00552">
    <property type="entry name" value="HTH_MERR_1"/>
    <property type="match status" value="1"/>
</dbReference>
<gene>
    <name evidence="11" type="ORF">K0504_07810</name>
</gene>
<dbReference type="Pfam" id="PF00376">
    <property type="entry name" value="MerR"/>
    <property type="match status" value="1"/>
</dbReference>
<evidence type="ECO:0000256" key="7">
    <source>
        <dbReference type="ARBA" id="ARBA00023163"/>
    </source>
</evidence>
<comment type="caution">
    <text evidence="11">The sequence shown here is derived from an EMBL/GenBank/DDBJ whole genome shotgun (WGS) entry which is preliminary data.</text>
</comment>
<dbReference type="SMART" id="SM00422">
    <property type="entry name" value="HTH_MERR"/>
    <property type="match status" value="1"/>
</dbReference>
<dbReference type="InterPro" id="IPR000551">
    <property type="entry name" value="MerR-type_HTH_dom"/>
</dbReference>
<keyword evidence="3" id="KW-0186">Copper</keyword>
<evidence type="ECO:0000256" key="6">
    <source>
        <dbReference type="ARBA" id="ARBA00023159"/>
    </source>
</evidence>
<keyword evidence="5 11" id="KW-0238">DNA-binding</keyword>
<evidence type="ECO:0000256" key="2">
    <source>
        <dbReference type="ARBA" id="ARBA00017250"/>
    </source>
</evidence>
<comment type="subunit">
    <text evidence="1">Homodimer.</text>
</comment>
<reference evidence="11" key="1">
    <citation type="submission" date="2021-07" db="EMBL/GenBank/DDBJ databases">
        <title>Neiella marina sp. nov., isolated from the intestinal content of sea cucumber Apostichopus japonicus.</title>
        <authorList>
            <person name="Bai X."/>
        </authorList>
    </citation>
    <scope>NUCLEOTIDE SEQUENCE</scope>
    <source>
        <strain evidence="11">126</strain>
    </source>
</reference>
<dbReference type="PANTHER" id="PTHR30204:SF16">
    <property type="entry name" value="HTH-TYPE TRANSCRIPTIONAL REGULATOR CUER"/>
    <property type="match status" value="1"/>
</dbReference>
<dbReference type="InterPro" id="IPR009061">
    <property type="entry name" value="DNA-bd_dom_put_sf"/>
</dbReference>
<evidence type="ECO:0000256" key="4">
    <source>
        <dbReference type="ARBA" id="ARBA00023015"/>
    </source>
</evidence>
<dbReference type="GO" id="GO:0003677">
    <property type="term" value="F:DNA binding"/>
    <property type="evidence" value="ECO:0007669"/>
    <property type="project" value="UniProtKB-KW"/>
</dbReference>
<evidence type="ECO:0000256" key="3">
    <source>
        <dbReference type="ARBA" id="ARBA00023008"/>
    </source>
</evidence>
<protein>
    <recommendedName>
        <fullName evidence="2">HTH-type transcriptional regulator CueR</fullName>
    </recommendedName>
    <alternativeName>
        <fullName evidence="9">Copper efflux regulator</fullName>
    </alternativeName>
    <alternativeName>
        <fullName evidence="8">Copper export regulator</fullName>
    </alternativeName>
</protein>
<keyword evidence="6" id="KW-0010">Activator</keyword>